<dbReference type="Gene3D" id="2.60.120.260">
    <property type="entry name" value="Galactose-binding domain-like"/>
    <property type="match status" value="1"/>
</dbReference>
<accession>A0A2H0W8F2</accession>
<dbReference type="EMBL" id="PEZT01000027">
    <property type="protein sequence ID" value="PIS08845.1"/>
    <property type="molecule type" value="Genomic_DNA"/>
</dbReference>
<feature type="domain" description="LTD" evidence="2">
    <location>
        <begin position="522"/>
        <end position="666"/>
    </location>
</feature>
<evidence type="ECO:0000313" key="3">
    <source>
        <dbReference type="EMBL" id="PIS08845.1"/>
    </source>
</evidence>
<dbReference type="AlphaFoldDB" id="A0A2H0W8F2"/>
<dbReference type="InterPro" id="IPR013783">
    <property type="entry name" value="Ig-like_fold"/>
</dbReference>
<reference evidence="4" key="1">
    <citation type="submission" date="2017-09" db="EMBL/GenBank/DDBJ databases">
        <title>Depth-based differentiation of microbial function through sediment-hosted aquifers and enrichment of novel symbionts in the deep terrestrial subsurface.</title>
        <authorList>
            <person name="Probst A.J."/>
            <person name="Ladd B."/>
            <person name="Jarett J.K."/>
            <person name="Geller-Mcgrath D.E."/>
            <person name="Sieber C.M.K."/>
            <person name="Emerson J.B."/>
            <person name="Anantharaman K."/>
            <person name="Thomas B.C."/>
            <person name="Malmstrom R."/>
            <person name="Stieglmeier M."/>
            <person name="Klingl A."/>
            <person name="Woyke T."/>
            <person name="Ryan C.M."/>
            <person name="Banfield J.F."/>
        </authorList>
    </citation>
    <scope>NUCLEOTIDE SEQUENCE [LARGE SCALE GENOMIC DNA]</scope>
</reference>
<dbReference type="SUPFAM" id="SSF74853">
    <property type="entry name" value="Lamin A/C globular tail domain"/>
    <property type="match status" value="1"/>
</dbReference>
<dbReference type="CDD" id="cd00063">
    <property type="entry name" value="FN3"/>
    <property type="match status" value="1"/>
</dbReference>
<dbReference type="SUPFAM" id="SSF49265">
    <property type="entry name" value="Fibronectin type III"/>
    <property type="match status" value="1"/>
</dbReference>
<dbReference type="InterPro" id="IPR036415">
    <property type="entry name" value="Lamin_tail_dom_sf"/>
</dbReference>
<gene>
    <name evidence="3" type="ORF">COT75_04535</name>
</gene>
<dbReference type="PROSITE" id="PS51841">
    <property type="entry name" value="LTD"/>
    <property type="match status" value="1"/>
</dbReference>
<dbReference type="Gene3D" id="2.60.40.10">
    <property type="entry name" value="Immunoglobulins"/>
    <property type="match status" value="1"/>
</dbReference>
<evidence type="ECO:0000259" key="1">
    <source>
        <dbReference type="PROSITE" id="PS50853"/>
    </source>
</evidence>
<organism evidence="3 4">
    <name type="scientific">Candidatus Beckwithbacteria bacterium CG10_big_fil_rev_8_21_14_0_10_34_10</name>
    <dbReference type="NCBI Taxonomy" id="1974495"/>
    <lineage>
        <taxon>Bacteria</taxon>
        <taxon>Candidatus Beckwithiibacteriota</taxon>
    </lineage>
</organism>
<dbReference type="Pfam" id="PF00932">
    <property type="entry name" value="LTD"/>
    <property type="match status" value="1"/>
</dbReference>
<sequence>MIKEVWFKLLIFLIFGLNYIPLTNSEYRDQSEINSLTLKTADWVAPESQADPLPEYMTTSSFPVSYSVSDAHSLVDKVWLYYRFEGGSWTYFDDDDFADANPYAGSFSFLSAFPCGEIEFFTIGVDVWGNIENDTNGNGVLEESEYPLADTSTFICTLAPNTSLLSGNFINDTQIINEKVSNGNFEAGLLDWETIGDVSVITGDVFEPLAYDGSYMAKIGDVGEPGNEIWENKLSQKIDNGAKNVSFYYNFYTMDSFFDNPGMIVKINDYEVFRITAFEVDDMDPLTIPNSTGWNQVSFDLTGIADPVLEIIFYSGNTSDEYLQSWVYIDNVTTSEVFASDATEFHFMVAHCCGVASTHYSLDGIHFTLDDGTGFMGSDLPSDDNIVSFYSIDNAGNVEGIKTRRIVKNNNPPSQVIDLSAVGISKAAINVSWTAPLDDSLTGQAMVYDLRYRSEAEGGPILTEADFTASHKVSNLPAPKLPGSFESFDVPGLDSSTTYHFALKSGDSAPNWSLISNPAVGTTLSFAVDPDVSEGEVVINELMWMGSKSFGPSDEWIEIRNMTGEFIDLSWWQFVKVNGGVETCMYTFSPGVTLAPHGYLLVSEYDEAHSAISLTCPGSDCLVVGGGNTDDLNFELADIGLNLRLYDGDPALGALLIDQVDNGQGDPAGGEYDNLADIYFSMERNDSPGNGYDASSWHTCLANPGDISLFWDSGFVEKGTPGNPNLSQFNFPYLSFYLDQKKENVGFKVFNLLNWEDLNYEVSYDSDQGSQGILGQIEVKGLDFIKRDDLKLGTCSAEGKICTFNTNVSNLNLKVILKNGDQEKIMEKGIE</sequence>
<dbReference type="InterPro" id="IPR003961">
    <property type="entry name" value="FN3_dom"/>
</dbReference>
<proteinExistence type="predicted"/>
<dbReference type="InterPro" id="IPR036116">
    <property type="entry name" value="FN3_sf"/>
</dbReference>
<evidence type="ECO:0000313" key="4">
    <source>
        <dbReference type="Proteomes" id="UP000230093"/>
    </source>
</evidence>
<dbReference type="InterPro" id="IPR001322">
    <property type="entry name" value="Lamin_tail_dom"/>
</dbReference>
<evidence type="ECO:0008006" key="5">
    <source>
        <dbReference type="Google" id="ProtNLM"/>
    </source>
</evidence>
<name>A0A2H0W8F2_9BACT</name>
<dbReference type="SMART" id="SM00060">
    <property type="entry name" value="FN3"/>
    <property type="match status" value="1"/>
</dbReference>
<dbReference type="Proteomes" id="UP000230093">
    <property type="component" value="Unassembled WGS sequence"/>
</dbReference>
<comment type="caution">
    <text evidence="3">The sequence shown here is derived from an EMBL/GenBank/DDBJ whole genome shotgun (WGS) entry which is preliminary data.</text>
</comment>
<dbReference type="PROSITE" id="PS50853">
    <property type="entry name" value="FN3"/>
    <property type="match status" value="1"/>
</dbReference>
<dbReference type="Gene3D" id="2.60.40.1260">
    <property type="entry name" value="Lamin Tail domain"/>
    <property type="match status" value="1"/>
</dbReference>
<feature type="domain" description="Fibronectin type-III" evidence="1">
    <location>
        <begin position="412"/>
        <end position="526"/>
    </location>
</feature>
<evidence type="ECO:0000259" key="2">
    <source>
        <dbReference type="PROSITE" id="PS51841"/>
    </source>
</evidence>
<protein>
    <recommendedName>
        <fullName evidence="5">Fibronectin type-III domain-containing protein</fullName>
    </recommendedName>
</protein>